<keyword evidence="2" id="KW-1185">Reference proteome</keyword>
<proteinExistence type="predicted"/>
<dbReference type="AlphaFoldDB" id="A0A1M8A0A2"/>
<dbReference type="STRING" id="1230383.A0A1M8A0A2"/>
<protein>
    <submittedName>
        <fullName evidence="1">Uncharacterized protein</fullName>
    </submittedName>
</protein>
<evidence type="ECO:0000313" key="2">
    <source>
        <dbReference type="Proteomes" id="UP000186303"/>
    </source>
</evidence>
<dbReference type="EMBL" id="LT671821">
    <property type="protein sequence ID" value="SHO75859.1"/>
    <property type="molecule type" value="Genomic_DNA"/>
</dbReference>
<reference evidence="2" key="1">
    <citation type="journal article" date="2017" name="Nucleic Acids Res.">
        <title>Proteogenomics produces comprehensive and highly accurate protein-coding gene annotation in a complete genome assembly of Malassezia sympodialis.</title>
        <authorList>
            <person name="Zhu Y."/>
            <person name="Engstroem P.G."/>
            <person name="Tellgren-Roth C."/>
            <person name="Baudo C.D."/>
            <person name="Kennell J.C."/>
            <person name="Sun S."/>
            <person name="Billmyre R.B."/>
            <person name="Schroeder M.S."/>
            <person name="Andersson A."/>
            <person name="Holm T."/>
            <person name="Sigurgeirsson B."/>
            <person name="Wu G."/>
            <person name="Sankaranarayanan S.R."/>
            <person name="Siddharthan R."/>
            <person name="Sanyal K."/>
            <person name="Lundeberg J."/>
            <person name="Nystedt B."/>
            <person name="Boekhout T."/>
            <person name="Dawson T.L. Jr."/>
            <person name="Heitman J."/>
            <person name="Scheynius A."/>
            <person name="Lehtioe J."/>
        </authorList>
    </citation>
    <scope>NUCLEOTIDE SEQUENCE [LARGE SCALE GENOMIC DNA]</scope>
    <source>
        <strain evidence="2">ATCC 42132</strain>
    </source>
</reference>
<dbReference type="PANTHER" id="PTHR39398">
    <property type="entry name" value="YALI0F14311P"/>
    <property type="match status" value="1"/>
</dbReference>
<dbReference type="PANTHER" id="PTHR39398:SF1">
    <property type="entry name" value="CSN8_PSMD8_EIF3K DOMAIN-CONTAINING PROTEIN"/>
    <property type="match status" value="1"/>
</dbReference>
<accession>A0A1M8A0A2</accession>
<evidence type="ECO:0000313" key="1">
    <source>
        <dbReference type="EMBL" id="SHO75859.1"/>
    </source>
</evidence>
<dbReference type="OrthoDB" id="2100128at2759"/>
<gene>
    <name evidence="1" type="ORF">MSYG_0192</name>
</gene>
<name>A0A1M8A0A2_MALS4</name>
<dbReference type="VEuPathDB" id="FungiDB:MSYG_0192"/>
<dbReference type="OMA" id="EHINAYK"/>
<dbReference type="Proteomes" id="UP000186303">
    <property type="component" value="Chromosome 1"/>
</dbReference>
<sequence>MMTASSRQAGVSGSVHLIRRNDMKEWETQKNPNDKIKAVHHMELLASPSRGVEVGENLTQFVVQEQYWMYIHGLVHEYNRKYPSVMALNERPTITALSGTPKHLYPSDPPSWHNHAMEYLDRILHAVRKLREGLIASQRKDGLVTQVYRFSVIVSILCLNTQHLGLSLSKLVDYVYLNPGHTNYPSWDGPNYVEMIKLLVQNDIHGSETFLDESLSHFSVFYCLWLLESLTSERPEHLQEYLQRRILLLQRQADQLCLIKEEHLQFVHKAYLAVLRSSYMDLLFIIKDSSVHNHWPRMLALRLCPKLRKQAFTIMYKAYLQIPLRKSMVDLVRQETSESIVARNQASIDWLDSMVFLNDQTSADVQILWWLGSGFNHKHWSDTIAYVAPRIRGAADAHVLAWRP</sequence>
<organism evidence="1 2">
    <name type="scientific">Malassezia sympodialis (strain ATCC 42132)</name>
    <name type="common">Atopic eczema-associated yeast</name>
    <dbReference type="NCBI Taxonomy" id="1230383"/>
    <lineage>
        <taxon>Eukaryota</taxon>
        <taxon>Fungi</taxon>
        <taxon>Dikarya</taxon>
        <taxon>Basidiomycota</taxon>
        <taxon>Ustilaginomycotina</taxon>
        <taxon>Malasseziomycetes</taxon>
        <taxon>Malasseziales</taxon>
        <taxon>Malasseziaceae</taxon>
        <taxon>Malassezia</taxon>
    </lineage>
</organism>